<dbReference type="EMBL" id="QZBJ01000047">
    <property type="protein sequence ID" value="THY72367.1"/>
    <property type="molecule type" value="Genomic_DNA"/>
</dbReference>
<evidence type="ECO:0000313" key="4">
    <source>
        <dbReference type="EMBL" id="THY72367.1"/>
    </source>
</evidence>
<comment type="similarity">
    <text evidence="1">Belongs to the MOG1 family.</text>
</comment>
<dbReference type="PANTHER" id="PTHR15837:SF0">
    <property type="entry name" value="RAN GUANINE NUCLEOTIDE RELEASE FACTOR"/>
    <property type="match status" value="1"/>
</dbReference>
<dbReference type="Gene3D" id="3.40.1000.10">
    <property type="entry name" value="Mog1/PsbP, alpha/beta/alpha sandwich"/>
    <property type="match status" value="1"/>
</dbReference>
<gene>
    <name evidence="4" type="ORF">D6C94_06793</name>
</gene>
<dbReference type="GO" id="GO:0006606">
    <property type="term" value="P:protein import into nucleus"/>
    <property type="evidence" value="ECO:0007669"/>
    <property type="project" value="TreeGrafter"/>
</dbReference>
<evidence type="ECO:0000256" key="2">
    <source>
        <dbReference type="ARBA" id="ARBA00022448"/>
    </source>
</evidence>
<dbReference type="InterPro" id="IPR016123">
    <property type="entry name" value="Mog1/PsbP_a/b/a-sand"/>
</dbReference>
<reference evidence="4 5" key="1">
    <citation type="submission" date="2018-10" db="EMBL/GenBank/DDBJ databases">
        <title>Fifty Aureobasidium pullulans genomes reveal a recombining polyextremotolerant generalist.</title>
        <authorList>
            <person name="Gostincar C."/>
            <person name="Turk M."/>
            <person name="Zajc J."/>
            <person name="Gunde-Cimerman N."/>
        </authorList>
    </citation>
    <scope>NUCLEOTIDE SEQUENCE [LARGE SCALE GENOMIC DNA]</scope>
    <source>
        <strain evidence="4 5">EXF-4256</strain>
    </source>
</reference>
<dbReference type="AlphaFoldDB" id="A0A4S9V5I0"/>
<proteinExistence type="inferred from homology"/>
<evidence type="ECO:0000256" key="3">
    <source>
        <dbReference type="ARBA" id="ARBA00022927"/>
    </source>
</evidence>
<dbReference type="GO" id="GO:0005634">
    <property type="term" value="C:nucleus"/>
    <property type="evidence" value="ECO:0007669"/>
    <property type="project" value="TreeGrafter"/>
</dbReference>
<evidence type="ECO:0000256" key="1">
    <source>
        <dbReference type="ARBA" id="ARBA00010307"/>
    </source>
</evidence>
<dbReference type="GO" id="GO:0005085">
    <property type="term" value="F:guanyl-nucleotide exchange factor activity"/>
    <property type="evidence" value="ECO:0007669"/>
    <property type="project" value="TreeGrafter"/>
</dbReference>
<comment type="caution">
    <text evidence="4">The sequence shown here is derived from an EMBL/GenBank/DDBJ whole genome shotgun (WGS) entry which is preliminary data.</text>
</comment>
<keyword evidence="3" id="KW-0653">Protein transport</keyword>
<evidence type="ECO:0000313" key="5">
    <source>
        <dbReference type="Proteomes" id="UP000305064"/>
    </source>
</evidence>
<dbReference type="GO" id="GO:0031267">
    <property type="term" value="F:small GTPase binding"/>
    <property type="evidence" value="ECO:0007669"/>
    <property type="project" value="TreeGrafter"/>
</dbReference>
<dbReference type="Proteomes" id="UP000305064">
    <property type="component" value="Unassembled WGS sequence"/>
</dbReference>
<sequence length="201" mass="22490">MSYNKVELYGGAMTVDLPSNFADVRQKRNDPLTLARSQIRQVPDNQEVYLDKDGLTSIVFDILERVDKPDLDALKYHLEDIVEDDVDATKLWTSNSAVFSKLPPQTSAYTLFATHKPSAEAVSRGKAPDFTGILLTLIRLESQQTDLVISVNVPHVGGDYNKDDVDPSAGKQGPMLDAATSFRDRILQTFEIKDWDLFVQE</sequence>
<organism evidence="4 5">
    <name type="scientific">Aureobasidium pullulans</name>
    <name type="common">Black yeast</name>
    <name type="synonym">Pullularia pullulans</name>
    <dbReference type="NCBI Taxonomy" id="5580"/>
    <lineage>
        <taxon>Eukaryota</taxon>
        <taxon>Fungi</taxon>
        <taxon>Dikarya</taxon>
        <taxon>Ascomycota</taxon>
        <taxon>Pezizomycotina</taxon>
        <taxon>Dothideomycetes</taxon>
        <taxon>Dothideomycetidae</taxon>
        <taxon>Dothideales</taxon>
        <taxon>Saccotheciaceae</taxon>
        <taxon>Aureobasidium</taxon>
    </lineage>
</organism>
<protein>
    <submittedName>
        <fullName evidence="4">Ran-interacting Mog1 protein</fullName>
    </submittedName>
</protein>
<dbReference type="Pfam" id="PF04603">
    <property type="entry name" value="Mog1"/>
    <property type="match status" value="1"/>
</dbReference>
<dbReference type="InterPro" id="IPR007681">
    <property type="entry name" value="Mog1"/>
</dbReference>
<dbReference type="SUPFAM" id="SSF55724">
    <property type="entry name" value="Mog1p/PsbP-like"/>
    <property type="match status" value="1"/>
</dbReference>
<keyword evidence="2" id="KW-0813">Transport</keyword>
<name>A0A4S9V5I0_AURPU</name>
<accession>A0A4S9V5I0</accession>
<dbReference type="PANTHER" id="PTHR15837">
    <property type="entry name" value="RAN GUANINE NUCLEOTIDE RELEASE FACTOR"/>
    <property type="match status" value="1"/>
</dbReference>